<dbReference type="EMBL" id="CP024965">
    <property type="protein sequence ID" value="ATZ18655.1"/>
    <property type="molecule type" value="Genomic_DNA"/>
</dbReference>
<dbReference type="GO" id="GO:0051301">
    <property type="term" value="P:cell division"/>
    <property type="evidence" value="ECO:0007669"/>
    <property type="project" value="UniProtKB-KW"/>
</dbReference>
<keyword evidence="1" id="KW-0132">Cell division</keyword>
<organism evidence="1 2">
    <name type="scientific">Williamsoniiplasma somnilux</name>
    <dbReference type="NCBI Taxonomy" id="215578"/>
    <lineage>
        <taxon>Bacteria</taxon>
        <taxon>Bacillati</taxon>
        <taxon>Mycoplasmatota</taxon>
        <taxon>Mollicutes</taxon>
        <taxon>Entomoplasmatales</taxon>
        <taxon>Williamsoniiplasma</taxon>
    </lineage>
</organism>
<evidence type="ECO:0000313" key="2">
    <source>
        <dbReference type="Proteomes" id="UP000232230"/>
    </source>
</evidence>
<dbReference type="SUPFAM" id="SSF53067">
    <property type="entry name" value="Actin-like ATPase domain"/>
    <property type="match status" value="1"/>
</dbReference>
<dbReference type="RefSeq" id="WP_024863886.1">
    <property type="nucleotide sequence ID" value="NZ_CP024965.1"/>
</dbReference>
<accession>A0A2K8NXU2</accession>
<keyword evidence="2" id="KW-1185">Reference proteome</keyword>
<proteinExistence type="predicted"/>
<dbReference type="InterPro" id="IPR043129">
    <property type="entry name" value="ATPase_NBD"/>
</dbReference>
<evidence type="ECO:0000313" key="1">
    <source>
        <dbReference type="EMBL" id="ATZ18655.1"/>
    </source>
</evidence>
<gene>
    <name evidence="1" type="primary">ftsA</name>
    <name evidence="1" type="ORF">ESOMN_v1c02730</name>
</gene>
<dbReference type="Gene3D" id="3.30.420.40">
    <property type="match status" value="1"/>
</dbReference>
<name>A0A2K8NXU2_9MOLU</name>
<dbReference type="Proteomes" id="UP000232230">
    <property type="component" value="Chromosome"/>
</dbReference>
<dbReference type="AlphaFoldDB" id="A0A2K8NXU2"/>
<dbReference type="KEGG" id="esx:ESOMN_v1c02730"/>
<protein>
    <submittedName>
        <fullName evidence="1">Cell division protein FtsA</fullName>
    </submittedName>
</protein>
<reference evidence="1 2" key="1">
    <citation type="submission" date="2017-11" db="EMBL/GenBank/DDBJ databases">
        <title>Genome sequence of Entomoplasma somnilux PYAN-1 (ATCC 49194).</title>
        <authorList>
            <person name="Lo W.-S."/>
            <person name="Gasparich G.E."/>
            <person name="Kuo C.-H."/>
        </authorList>
    </citation>
    <scope>NUCLEOTIDE SEQUENCE [LARGE SCALE GENOMIC DNA]</scope>
    <source>
        <strain evidence="1 2">PYAN-1</strain>
    </source>
</reference>
<sequence>MQILDKRIYATWEVQNNSYNFSVIKYNDKNDILVLYKESYNSKKDLLDAEGKIIDIKAAAKYLNDFCEKYEQSYNGYKLSKISIILPSKNLKICNKYEEILIESDVNIPGQVKREQILNLLSLTKQKAVNNDYKIINSKSINWFLDGNLTNIEGILKLKGHKIGLDSKTYEIDKTVYNTHIQVVKMIGKEILSFYLNIEALYRNIDQDLKKKRSMMIVNWGENSIEAAYFANGALLDYKYIPQGLASVRVIIAKILKIKENIANKYLYNLVDFNSTNIIDSNILYKWDSDTKSLKKNTKENLKLIIQKQISEIYNNAKSLQNNKKDQNLIIYNFGEIRKIPGGEALLKKNILDNEFVYSETIMGIRNSINMEALIGSTRIMDNRNVEKQNRMITSVYTENHKTINERLKNQTFINKENYNKDNSENPKLKPLFLLNEGIIIDKKETN</sequence>
<keyword evidence="1" id="KW-0131">Cell cycle</keyword>